<reference evidence="3" key="1">
    <citation type="submission" date="2016-08" db="EMBL/GenBank/DDBJ databases">
        <authorList>
            <person name="Wibberg D."/>
        </authorList>
    </citation>
    <scope>NUCLEOTIDE SEQUENCE [LARGE SCALE GENOMIC DNA]</scope>
</reference>
<keyword evidence="3" id="KW-1185">Reference proteome</keyword>
<dbReference type="KEGG" id="psac:PSM36_3175"/>
<proteinExistence type="predicted"/>
<evidence type="ECO:0008006" key="4">
    <source>
        <dbReference type="Google" id="ProtNLM"/>
    </source>
</evidence>
<dbReference type="PANTHER" id="PTHR40115:SF1">
    <property type="entry name" value="INNER MEMBRANE PROTEIN WITH PEPSY TM HELIX"/>
    <property type="match status" value="1"/>
</dbReference>
<evidence type="ECO:0000313" key="3">
    <source>
        <dbReference type="Proteomes" id="UP000187464"/>
    </source>
</evidence>
<dbReference type="AlphaFoldDB" id="A0A1R3TEA8"/>
<evidence type="ECO:0000313" key="2">
    <source>
        <dbReference type="EMBL" id="SCD21964.1"/>
    </source>
</evidence>
<feature type="transmembrane region" description="Helical" evidence="1">
    <location>
        <begin position="133"/>
        <end position="155"/>
    </location>
</feature>
<evidence type="ECO:0000256" key="1">
    <source>
        <dbReference type="SAM" id="Phobius"/>
    </source>
</evidence>
<name>A0A1R3TEA8_9BACT</name>
<dbReference type="RefSeq" id="WP_076931691.1">
    <property type="nucleotide sequence ID" value="NZ_LT605205.1"/>
</dbReference>
<dbReference type="EMBL" id="LT605205">
    <property type="protein sequence ID" value="SCD21964.1"/>
    <property type="molecule type" value="Genomic_DNA"/>
</dbReference>
<accession>A0A1R3TEA8</accession>
<dbReference type="STRING" id="1642647.PSM36_3175"/>
<gene>
    <name evidence="2" type="ORF">PSM36_3175</name>
</gene>
<dbReference type="InterPro" id="IPR032307">
    <property type="entry name" value="PepSY_TM-like_2"/>
</dbReference>
<dbReference type="PANTHER" id="PTHR40115">
    <property type="entry name" value="INNER MEMBRANE PROTEIN WITH PEPSY TM HELIX"/>
    <property type="match status" value="1"/>
</dbReference>
<dbReference type="Pfam" id="PF16357">
    <property type="entry name" value="PepSY_TM_like_2"/>
    <property type="match status" value="1"/>
</dbReference>
<keyword evidence="1" id="KW-0812">Transmembrane</keyword>
<protein>
    <recommendedName>
        <fullName evidence="4">PepSY-associated TM helix</fullName>
    </recommendedName>
</protein>
<keyword evidence="1" id="KW-1133">Transmembrane helix</keyword>
<feature type="transmembrane region" description="Helical" evidence="1">
    <location>
        <begin position="21"/>
        <end position="39"/>
    </location>
</feature>
<sequence>MKKFTISPKIRKWIRILHRDIGFVMVGLSLVYGISGILLNHMDHKDPSYKVENKSLTFTKGLTTEEFTQEWQSEPDRPGLNNIGETTGKYRLMLQGGIGEYDPQTGIAQYQISRKKPIAYWVNRLHYNRVKGWSLMADIFAGSLIFLAVSGLFMVKGKHGITKRGKWYLVIGLLIPILYILLAG</sequence>
<dbReference type="Proteomes" id="UP000187464">
    <property type="component" value="Chromosome I"/>
</dbReference>
<keyword evidence="1" id="KW-0472">Membrane</keyword>
<feature type="transmembrane region" description="Helical" evidence="1">
    <location>
        <begin position="167"/>
        <end position="183"/>
    </location>
</feature>
<organism evidence="2 3">
    <name type="scientific">Proteiniphilum saccharofermentans</name>
    <dbReference type="NCBI Taxonomy" id="1642647"/>
    <lineage>
        <taxon>Bacteria</taxon>
        <taxon>Pseudomonadati</taxon>
        <taxon>Bacteroidota</taxon>
        <taxon>Bacteroidia</taxon>
        <taxon>Bacteroidales</taxon>
        <taxon>Dysgonomonadaceae</taxon>
        <taxon>Proteiniphilum</taxon>
    </lineage>
</organism>